<evidence type="ECO:0000256" key="4">
    <source>
        <dbReference type="ARBA" id="ARBA00023136"/>
    </source>
</evidence>
<name>A0A127V8J1_9SPHI</name>
<evidence type="ECO:0000256" key="5">
    <source>
        <dbReference type="SAM" id="Phobius"/>
    </source>
</evidence>
<dbReference type="InterPro" id="IPR020846">
    <property type="entry name" value="MFS_dom"/>
</dbReference>
<feature type="transmembrane region" description="Helical" evidence="5">
    <location>
        <begin position="105"/>
        <end position="125"/>
    </location>
</feature>
<keyword evidence="4 5" id="KW-0472">Membrane</keyword>
<feature type="transmembrane region" description="Helical" evidence="5">
    <location>
        <begin position="81"/>
        <end position="99"/>
    </location>
</feature>
<dbReference type="OrthoDB" id="9809599at2"/>
<dbReference type="InterPro" id="IPR011701">
    <property type="entry name" value="MFS"/>
</dbReference>
<feature type="transmembrane region" description="Helical" evidence="5">
    <location>
        <begin position="244"/>
        <end position="265"/>
    </location>
</feature>
<evidence type="ECO:0000256" key="1">
    <source>
        <dbReference type="ARBA" id="ARBA00004141"/>
    </source>
</evidence>
<dbReference type="GO" id="GO:0016020">
    <property type="term" value="C:membrane"/>
    <property type="evidence" value="ECO:0007669"/>
    <property type="project" value="UniProtKB-SubCell"/>
</dbReference>
<dbReference type="Pfam" id="PF07690">
    <property type="entry name" value="MFS_1"/>
    <property type="match status" value="1"/>
</dbReference>
<feature type="transmembrane region" description="Helical" evidence="5">
    <location>
        <begin position="137"/>
        <end position="157"/>
    </location>
</feature>
<dbReference type="RefSeq" id="WP_068396461.1">
    <property type="nucleotide sequence ID" value="NZ_CP014504.1"/>
</dbReference>
<feature type="transmembrane region" description="Helical" evidence="5">
    <location>
        <begin position="21"/>
        <end position="39"/>
    </location>
</feature>
<protein>
    <submittedName>
        <fullName evidence="7">MFS transporter</fullName>
    </submittedName>
</protein>
<dbReference type="KEGG" id="pcm:AY601_0687"/>
<dbReference type="PATRIC" id="fig|188932.3.peg.704"/>
<evidence type="ECO:0000313" key="8">
    <source>
        <dbReference type="Proteomes" id="UP000071561"/>
    </source>
</evidence>
<dbReference type="AlphaFoldDB" id="A0A127V8J1"/>
<evidence type="ECO:0000256" key="2">
    <source>
        <dbReference type="ARBA" id="ARBA00022692"/>
    </source>
</evidence>
<feature type="transmembrane region" description="Helical" evidence="5">
    <location>
        <begin position="362"/>
        <end position="380"/>
    </location>
</feature>
<reference evidence="7 8" key="1">
    <citation type="submission" date="2016-03" db="EMBL/GenBank/DDBJ databases">
        <title>Complete genome sequence of Pedobacter cryoconitis PAMC 27485.</title>
        <authorList>
            <person name="Lee J."/>
            <person name="Kim O.-S."/>
        </authorList>
    </citation>
    <scope>NUCLEOTIDE SEQUENCE [LARGE SCALE GENOMIC DNA]</scope>
    <source>
        <strain evidence="7 8">PAMC 27485</strain>
    </source>
</reference>
<dbReference type="PANTHER" id="PTHR23514">
    <property type="entry name" value="BYPASS OF STOP CODON PROTEIN 6"/>
    <property type="match status" value="1"/>
</dbReference>
<proteinExistence type="predicted"/>
<keyword evidence="3 5" id="KW-1133">Transmembrane helix</keyword>
<evidence type="ECO:0000256" key="3">
    <source>
        <dbReference type="ARBA" id="ARBA00022989"/>
    </source>
</evidence>
<dbReference type="PROSITE" id="PS50850">
    <property type="entry name" value="MFS"/>
    <property type="match status" value="1"/>
</dbReference>
<gene>
    <name evidence="7" type="ORF">AY601_0687</name>
</gene>
<keyword evidence="8" id="KW-1185">Reference proteome</keyword>
<dbReference type="CDD" id="cd17393">
    <property type="entry name" value="MFS_MosC_like"/>
    <property type="match status" value="1"/>
</dbReference>
<feature type="transmembrane region" description="Helical" evidence="5">
    <location>
        <begin position="51"/>
        <end position="69"/>
    </location>
</feature>
<dbReference type="GO" id="GO:0022857">
    <property type="term" value="F:transmembrane transporter activity"/>
    <property type="evidence" value="ECO:0007669"/>
    <property type="project" value="InterPro"/>
</dbReference>
<dbReference type="Gene3D" id="1.20.1250.20">
    <property type="entry name" value="MFS general substrate transporter like domains"/>
    <property type="match status" value="2"/>
</dbReference>
<keyword evidence="2 5" id="KW-0812">Transmembrane</keyword>
<dbReference type="SUPFAM" id="SSF103473">
    <property type="entry name" value="MFS general substrate transporter"/>
    <property type="match status" value="1"/>
</dbReference>
<dbReference type="InterPro" id="IPR036259">
    <property type="entry name" value="MFS_trans_sf"/>
</dbReference>
<feature type="transmembrane region" description="Helical" evidence="5">
    <location>
        <begin position="335"/>
        <end position="356"/>
    </location>
</feature>
<feature type="transmembrane region" description="Helical" evidence="5">
    <location>
        <begin position="277"/>
        <end position="297"/>
    </location>
</feature>
<feature type="transmembrane region" description="Helical" evidence="5">
    <location>
        <begin position="204"/>
        <end position="224"/>
    </location>
</feature>
<feature type="transmembrane region" description="Helical" evidence="5">
    <location>
        <begin position="303"/>
        <end position="323"/>
    </location>
</feature>
<comment type="subcellular location">
    <subcellularLocation>
        <location evidence="1">Membrane</location>
        <topology evidence="1">Multi-pass membrane protein</topology>
    </subcellularLocation>
</comment>
<sequence length="383" mass="40440">MLQTTTKPSSSIISARRSTMLIFLVCGLAVASWAPIVPYAKERLGFNDANLGLLLLLMGAGALLMMPITGMLIRKHGSKKLILSAIILLSILLPLLLIMDTPLTMGLTLFIFGAAIGTIDVAMNAQAINIERHYSKHIMSSFHGLFSLGGILGPLFMGGMLKFSLQPIVAIGSISVLLLLIAVSQYQTLLSSDQESTTTEKTKFSWPGRAVIFLGLMCFIVFLAEGSILDWSAVFLKDIKNFDAAIAGAGYAAFSIAMTAMRLLGDKFVDKVSPQKIILFGSAISASGYLVAVFSPWGWLSLVGFVLVGLGAANIVPVLFSAAGKVKGVPASVSLPAVTTIGYTGSLAGPAGIGFIAYYSSLSVAFCVIAGLLLLVSISYRQK</sequence>
<dbReference type="EMBL" id="CP014504">
    <property type="protein sequence ID" value="AMP97634.1"/>
    <property type="molecule type" value="Genomic_DNA"/>
</dbReference>
<evidence type="ECO:0000259" key="6">
    <source>
        <dbReference type="PROSITE" id="PS50850"/>
    </source>
</evidence>
<evidence type="ECO:0000313" key="7">
    <source>
        <dbReference type="EMBL" id="AMP97634.1"/>
    </source>
</evidence>
<dbReference type="Proteomes" id="UP000071561">
    <property type="component" value="Chromosome"/>
</dbReference>
<dbReference type="InterPro" id="IPR051788">
    <property type="entry name" value="MFS_Transporter"/>
</dbReference>
<organism evidence="7 8">
    <name type="scientific">Pedobacter cryoconitis</name>
    <dbReference type="NCBI Taxonomy" id="188932"/>
    <lineage>
        <taxon>Bacteria</taxon>
        <taxon>Pseudomonadati</taxon>
        <taxon>Bacteroidota</taxon>
        <taxon>Sphingobacteriia</taxon>
        <taxon>Sphingobacteriales</taxon>
        <taxon>Sphingobacteriaceae</taxon>
        <taxon>Pedobacter</taxon>
    </lineage>
</organism>
<feature type="domain" description="Major facilitator superfamily (MFS) profile" evidence="6">
    <location>
        <begin position="11"/>
        <end position="383"/>
    </location>
</feature>
<feature type="transmembrane region" description="Helical" evidence="5">
    <location>
        <begin position="163"/>
        <end position="183"/>
    </location>
</feature>
<dbReference type="PANTHER" id="PTHR23514:SF13">
    <property type="entry name" value="INNER MEMBRANE PROTEIN YBJJ"/>
    <property type="match status" value="1"/>
</dbReference>
<accession>A0A127V8J1</accession>